<sequence>MQRTLMQQLRTDLEAQKLISQLVMHDESYTLKKDLNQKFLRSAVDSSTTVENLSDVKRMIEVDIAYVTMRARDSCKDMEGSWIGPTKERIGFDMSMVGVLTCTREDTLQGNVGHPRIKTAETRILQEGLCHLRKLLQMP</sequence>
<accession>A0ABQ5DE00</accession>
<dbReference type="EMBL" id="BQNB010015204">
    <property type="protein sequence ID" value="GJT37195.1"/>
    <property type="molecule type" value="Genomic_DNA"/>
</dbReference>
<organism evidence="1 2">
    <name type="scientific">Tanacetum coccineum</name>
    <dbReference type="NCBI Taxonomy" id="301880"/>
    <lineage>
        <taxon>Eukaryota</taxon>
        <taxon>Viridiplantae</taxon>
        <taxon>Streptophyta</taxon>
        <taxon>Embryophyta</taxon>
        <taxon>Tracheophyta</taxon>
        <taxon>Spermatophyta</taxon>
        <taxon>Magnoliopsida</taxon>
        <taxon>eudicotyledons</taxon>
        <taxon>Gunneridae</taxon>
        <taxon>Pentapetalae</taxon>
        <taxon>asterids</taxon>
        <taxon>campanulids</taxon>
        <taxon>Asterales</taxon>
        <taxon>Asteraceae</taxon>
        <taxon>Asteroideae</taxon>
        <taxon>Anthemideae</taxon>
        <taxon>Anthemidinae</taxon>
        <taxon>Tanacetum</taxon>
    </lineage>
</organism>
<gene>
    <name evidence="1" type="ORF">Tco_0937060</name>
</gene>
<name>A0ABQ5DE00_9ASTR</name>
<reference evidence="1" key="1">
    <citation type="journal article" date="2022" name="Int. J. Mol. Sci.">
        <title>Draft Genome of Tanacetum Coccineum: Genomic Comparison of Closely Related Tanacetum-Family Plants.</title>
        <authorList>
            <person name="Yamashiro T."/>
            <person name="Shiraishi A."/>
            <person name="Nakayama K."/>
            <person name="Satake H."/>
        </authorList>
    </citation>
    <scope>NUCLEOTIDE SEQUENCE</scope>
</reference>
<comment type="caution">
    <text evidence="1">The sequence shown here is derived from an EMBL/GenBank/DDBJ whole genome shotgun (WGS) entry which is preliminary data.</text>
</comment>
<keyword evidence="2" id="KW-1185">Reference proteome</keyword>
<protein>
    <submittedName>
        <fullName evidence="1">Uncharacterized protein</fullName>
    </submittedName>
</protein>
<proteinExistence type="predicted"/>
<evidence type="ECO:0000313" key="1">
    <source>
        <dbReference type="EMBL" id="GJT37195.1"/>
    </source>
</evidence>
<reference evidence="1" key="2">
    <citation type="submission" date="2022-01" db="EMBL/GenBank/DDBJ databases">
        <authorList>
            <person name="Yamashiro T."/>
            <person name="Shiraishi A."/>
            <person name="Satake H."/>
            <person name="Nakayama K."/>
        </authorList>
    </citation>
    <scope>NUCLEOTIDE SEQUENCE</scope>
</reference>
<evidence type="ECO:0000313" key="2">
    <source>
        <dbReference type="Proteomes" id="UP001151760"/>
    </source>
</evidence>
<dbReference type="Proteomes" id="UP001151760">
    <property type="component" value="Unassembled WGS sequence"/>
</dbReference>